<proteinExistence type="predicted"/>
<dbReference type="Gene3D" id="1.10.10.2840">
    <property type="entry name" value="PucR C-terminal helix-turn-helix domain"/>
    <property type="match status" value="1"/>
</dbReference>
<keyword evidence="3" id="KW-1185">Reference proteome</keyword>
<dbReference type="PANTHER" id="PTHR33744:SF7">
    <property type="entry name" value="PUCR FAMILY TRANSCRIPTIONAL REGULATOR"/>
    <property type="match status" value="1"/>
</dbReference>
<organism evidence="2 3">
    <name type="scientific">Nocardioides cremeus</name>
    <dbReference type="NCBI Taxonomy" id="3058044"/>
    <lineage>
        <taxon>Bacteria</taxon>
        <taxon>Bacillati</taxon>
        <taxon>Actinomycetota</taxon>
        <taxon>Actinomycetes</taxon>
        <taxon>Propionibacteriales</taxon>
        <taxon>Nocardioidaceae</taxon>
        <taxon>Nocardioides</taxon>
    </lineage>
</organism>
<dbReference type="InterPro" id="IPR051448">
    <property type="entry name" value="CdaR-like_regulators"/>
</dbReference>
<evidence type="ECO:0000259" key="1">
    <source>
        <dbReference type="Pfam" id="PF13556"/>
    </source>
</evidence>
<comment type="caution">
    <text evidence="2">The sequence shown here is derived from an EMBL/GenBank/DDBJ whole genome shotgun (WGS) entry which is preliminary data.</text>
</comment>
<dbReference type="InterPro" id="IPR025736">
    <property type="entry name" value="PucR_C-HTH_dom"/>
</dbReference>
<dbReference type="RefSeq" id="WP_302708185.1">
    <property type="nucleotide sequence ID" value="NZ_JAULSC010000009.1"/>
</dbReference>
<sequence>MSRSAADVVPLATLMRPHLEAVWADRDQVVSRVARQVVQLPTYAASPSSEVWIGMTRILERVVDGDPFATPTDADQQAAMATGIQGGRAGIAVDDLVAAVLLGAREVEEEILRRAAAAEVAEAVRSEASRRARRWAEQVVVWAVQGLTSTAGAETADARHRRLLDAMQREDADVALADLVSDAGLDPGGRHVVVCAVPDGSPGSDVAATALRFAHRGRAAWAEEPTAGETLGVLTESPDRVPGLVVALAGAARSQDLPVALREARRVNRAAAAQVGAGLHTAESLGLLLALHEDAALRERLWRRWVHPLLEEPRHDLVETLRAWQQHHGRTDEVARQLGVHTNTVRNRLGRVDTLLGPGWRDPQGQAEVWAALRIGPGDSMEAVVAGHT</sequence>
<accession>A0ABT8TQM4</accession>
<feature type="domain" description="PucR C-terminal helix-turn-helix" evidence="1">
    <location>
        <begin position="317"/>
        <end position="375"/>
    </location>
</feature>
<dbReference type="InterPro" id="IPR042070">
    <property type="entry name" value="PucR_C-HTH_sf"/>
</dbReference>
<evidence type="ECO:0000313" key="3">
    <source>
        <dbReference type="Proteomes" id="UP001168363"/>
    </source>
</evidence>
<dbReference type="Proteomes" id="UP001168363">
    <property type="component" value="Unassembled WGS sequence"/>
</dbReference>
<dbReference type="Pfam" id="PF13556">
    <property type="entry name" value="HTH_30"/>
    <property type="match status" value="1"/>
</dbReference>
<name>A0ABT8TQM4_9ACTN</name>
<protein>
    <submittedName>
        <fullName evidence="2">Helix-turn-helix domain-containing protein</fullName>
    </submittedName>
</protein>
<gene>
    <name evidence="2" type="ORF">QWJ41_11055</name>
</gene>
<evidence type="ECO:0000313" key="2">
    <source>
        <dbReference type="EMBL" id="MDO3396260.1"/>
    </source>
</evidence>
<reference evidence="2" key="1">
    <citation type="submission" date="2023-06" db="EMBL/GenBank/DDBJ databases">
        <title>Genome sequence of Nocardioides sp. SOB44.</title>
        <authorList>
            <person name="Zhang G."/>
        </authorList>
    </citation>
    <scope>NUCLEOTIDE SEQUENCE</scope>
    <source>
        <strain evidence="2">SOB44</strain>
    </source>
</reference>
<dbReference type="EMBL" id="JAULSC010000009">
    <property type="protein sequence ID" value="MDO3396260.1"/>
    <property type="molecule type" value="Genomic_DNA"/>
</dbReference>
<dbReference type="PANTHER" id="PTHR33744">
    <property type="entry name" value="CARBOHYDRATE DIACID REGULATOR"/>
    <property type="match status" value="1"/>
</dbReference>